<sequence length="248" mass="27217">MQLFDRTADELAARDTDLAIIPIGSIEQHGPHLPLSTDYRIAAAFGEAVAEAAGGFSIPPLPVSTCREHMGKKGAVWMDPDVFYHMLYSMLMSLKEQGLRRAVTLQCHGGIFVLPAVIRQVNATNNPDFMAVNIDICSLFGVVAAEGITETDKELHAGEVETSLMLHIAPELVHMERAVDFVPAVQRPYLGYGSIFRASPSGVWGEPSRASADKGKRILERFTALAVQEMDQAFDYMQVKKPFGYSSF</sequence>
<dbReference type="Pfam" id="PF02633">
    <property type="entry name" value="Creatininase"/>
    <property type="match status" value="1"/>
</dbReference>
<accession>A0A174THB0</accession>
<evidence type="ECO:0000256" key="3">
    <source>
        <dbReference type="ARBA" id="ARBA00022801"/>
    </source>
</evidence>
<keyword evidence="4" id="KW-0862">Zinc</keyword>
<dbReference type="OrthoDB" id="9801445at2"/>
<evidence type="ECO:0000256" key="4">
    <source>
        <dbReference type="ARBA" id="ARBA00022833"/>
    </source>
</evidence>
<evidence type="ECO:0000256" key="1">
    <source>
        <dbReference type="ARBA" id="ARBA00001947"/>
    </source>
</evidence>
<evidence type="ECO:0000256" key="5">
    <source>
        <dbReference type="ARBA" id="ARBA00024029"/>
    </source>
</evidence>
<dbReference type="GO" id="GO:0046872">
    <property type="term" value="F:metal ion binding"/>
    <property type="evidence" value="ECO:0007669"/>
    <property type="project" value="UniProtKB-KW"/>
</dbReference>
<evidence type="ECO:0000256" key="2">
    <source>
        <dbReference type="ARBA" id="ARBA00022723"/>
    </source>
</evidence>
<dbReference type="PANTHER" id="PTHR35005:SF1">
    <property type="entry name" value="2-AMINO-5-FORMYLAMINO-6-RIBOSYLAMINOPYRIMIDIN-4(3H)-ONE 5'-MONOPHOSPHATE DEFORMYLASE"/>
    <property type="match status" value="1"/>
</dbReference>
<dbReference type="GeneID" id="72463606"/>
<dbReference type="AlphaFoldDB" id="A0A174THB0"/>
<dbReference type="RefSeq" id="WP_024731297.1">
    <property type="nucleotide sequence ID" value="NZ_CP094682.1"/>
</dbReference>
<proteinExistence type="inferred from homology"/>
<dbReference type="EC" id="3.5.2.10" evidence="6"/>
<name>A0A174THB0_9FIRM</name>
<organism evidence="6 7">
    <name type="scientific">Anaerotruncus colihominis</name>
    <dbReference type="NCBI Taxonomy" id="169435"/>
    <lineage>
        <taxon>Bacteria</taxon>
        <taxon>Bacillati</taxon>
        <taxon>Bacillota</taxon>
        <taxon>Clostridia</taxon>
        <taxon>Eubacteriales</taxon>
        <taxon>Oscillospiraceae</taxon>
        <taxon>Anaerotruncus</taxon>
    </lineage>
</organism>
<dbReference type="GO" id="GO:0016811">
    <property type="term" value="F:hydrolase activity, acting on carbon-nitrogen (but not peptide) bonds, in linear amides"/>
    <property type="evidence" value="ECO:0007669"/>
    <property type="project" value="TreeGrafter"/>
</dbReference>
<reference evidence="6 7" key="1">
    <citation type="submission" date="2015-09" db="EMBL/GenBank/DDBJ databases">
        <authorList>
            <consortium name="Pathogen Informatics"/>
        </authorList>
    </citation>
    <scope>NUCLEOTIDE SEQUENCE [LARGE SCALE GENOMIC DNA]</scope>
    <source>
        <strain evidence="6 7">2789STDY5834939</strain>
    </source>
</reference>
<dbReference type="Proteomes" id="UP000095765">
    <property type="component" value="Unassembled WGS sequence"/>
</dbReference>
<keyword evidence="3 6" id="KW-0378">Hydrolase</keyword>
<protein>
    <submittedName>
        <fullName evidence="6">Creatinine amidohydrolase</fullName>
        <ecNumber evidence="6">3.5.2.10</ecNumber>
    </submittedName>
</protein>
<dbReference type="EMBL" id="CZBE01000024">
    <property type="protein sequence ID" value="CUQ07537.1"/>
    <property type="molecule type" value="Genomic_DNA"/>
</dbReference>
<dbReference type="InterPro" id="IPR024087">
    <property type="entry name" value="Creatininase-like_sf"/>
</dbReference>
<dbReference type="SUPFAM" id="SSF102215">
    <property type="entry name" value="Creatininase"/>
    <property type="match status" value="1"/>
</dbReference>
<comment type="cofactor">
    <cofactor evidence="1">
        <name>Zn(2+)</name>
        <dbReference type="ChEBI" id="CHEBI:29105"/>
    </cofactor>
</comment>
<evidence type="ECO:0000313" key="6">
    <source>
        <dbReference type="EMBL" id="CUQ07537.1"/>
    </source>
</evidence>
<dbReference type="Gene3D" id="3.40.50.10310">
    <property type="entry name" value="Creatininase"/>
    <property type="match status" value="1"/>
</dbReference>
<gene>
    <name evidence="6" type="primary">crnA_2</name>
    <name evidence="6" type="ORF">ERS852551_03013</name>
</gene>
<comment type="similarity">
    <text evidence="5">Belongs to the creatininase superfamily.</text>
</comment>
<keyword evidence="2" id="KW-0479">Metal-binding</keyword>
<dbReference type="InterPro" id="IPR003785">
    <property type="entry name" value="Creatininase/forma_Hydrolase"/>
</dbReference>
<dbReference type="PANTHER" id="PTHR35005">
    <property type="entry name" value="3-DEHYDRO-SCYLLO-INOSOSE HYDROLASE"/>
    <property type="match status" value="1"/>
</dbReference>
<dbReference type="GO" id="GO:0009231">
    <property type="term" value="P:riboflavin biosynthetic process"/>
    <property type="evidence" value="ECO:0007669"/>
    <property type="project" value="TreeGrafter"/>
</dbReference>
<dbReference type="GO" id="GO:0047789">
    <property type="term" value="F:creatininase activity"/>
    <property type="evidence" value="ECO:0007669"/>
    <property type="project" value="UniProtKB-EC"/>
</dbReference>
<evidence type="ECO:0000313" key="7">
    <source>
        <dbReference type="Proteomes" id="UP000095765"/>
    </source>
</evidence>